<dbReference type="VEuPathDB" id="VectorBase:CSON009875"/>
<dbReference type="GO" id="GO:0003993">
    <property type="term" value="F:acid phosphatase activity"/>
    <property type="evidence" value="ECO:0007669"/>
    <property type="project" value="UniProtKB-UniRule"/>
</dbReference>
<keyword evidence="4 7" id="KW-0378">Hydrolase</keyword>
<comment type="catalytic activity">
    <reaction evidence="7">
        <text>O-phospho-L-tyrosyl-[protein] + H2O = L-tyrosyl-[protein] + phosphate</text>
        <dbReference type="Rhea" id="RHEA:10684"/>
        <dbReference type="Rhea" id="RHEA-COMP:10136"/>
        <dbReference type="Rhea" id="RHEA-COMP:20101"/>
        <dbReference type="ChEBI" id="CHEBI:15377"/>
        <dbReference type="ChEBI" id="CHEBI:43474"/>
        <dbReference type="ChEBI" id="CHEBI:46858"/>
        <dbReference type="ChEBI" id="CHEBI:61978"/>
        <dbReference type="EC" id="3.1.3.48"/>
    </reaction>
</comment>
<dbReference type="GO" id="GO:0004726">
    <property type="term" value="F:non-membrane spanning protein tyrosine phosphatase activity"/>
    <property type="evidence" value="ECO:0007669"/>
    <property type="project" value="InterPro"/>
</dbReference>
<evidence type="ECO:0000256" key="3">
    <source>
        <dbReference type="ARBA" id="ARBA00022490"/>
    </source>
</evidence>
<comment type="similarity">
    <text evidence="2 7">Belongs to the low molecular weight phosphotyrosine protein phosphatase family.</text>
</comment>
<evidence type="ECO:0000256" key="6">
    <source>
        <dbReference type="PIRSR" id="PIRSR617867-1"/>
    </source>
</evidence>
<dbReference type="PRINTS" id="PR00720">
    <property type="entry name" value="MAMMALPTPASE"/>
</dbReference>
<evidence type="ECO:0000256" key="7">
    <source>
        <dbReference type="RuleBase" id="RU368115"/>
    </source>
</evidence>
<dbReference type="SMART" id="SM00226">
    <property type="entry name" value="LMWPc"/>
    <property type="match status" value="1"/>
</dbReference>
<dbReference type="Gene3D" id="3.40.50.2300">
    <property type="match status" value="1"/>
</dbReference>
<dbReference type="EC" id="3.1.3.2" evidence="7"/>
<evidence type="ECO:0000256" key="4">
    <source>
        <dbReference type="ARBA" id="ARBA00022801"/>
    </source>
</evidence>
<dbReference type="EC" id="3.1.3.48" evidence="7"/>
<dbReference type="InterPro" id="IPR002115">
    <property type="entry name" value="Tyr_Pase_low_mol_wt_mml"/>
</dbReference>
<accession>A0A336KGL4</accession>
<comment type="subcellular location">
    <subcellularLocation>
        <location evidence="1 7">Cytoplasm</location>
    </subcellularLocation>
</comment>
<evidence type="ECO:0000313" key="10">
    <source>
        <dbReference type="EMBL" id="SSX23964.1"/>
    </source>
</evidence>
<feature type="active site" description="Proton donor" evidence="6">
    <location>
        <position position="126"/>
    </location>
</feature>
<dbReference type="PRINTS" id="PR00719">
    <property type="entry name" value="LMWPTPASE"/>
</dbReference>
<reference evidence="10" key="2">
    <citation type="submission" date="2018-07" db="EMBL/GenBank/DDBJ databases">
        <authorList>
            <person name="Quirk P.G."/>
            <person name="Krulwich T.A."/>
        </authorList>
    </citation>
    <scope>NUCLEOTIDE SEQUENCE</scope>
</reference>
<dbReference type="InterPro" id="IPR023485">
    <property type="entry name" value="Ptyr_pPase"/>
</dbReference>
<name>A0A336KGL4_CULSO</name>
<dbReference type="PANTHER" id="PTHR11717">
    <property type="entry name" value="LOW MOLECULAR WEIGHT PROTEIN TYROSINE PHOSPHATASE"/>
    <property type="match status" value="1"/>
</dbReference>
<evidence type="ECO:0000256" key="1">
    <source>
        <dbReference type="ARBA" id="ARBA00004496"/>
    </source>
</evidence>
<keyword evidence="3 7" id="KW-0963">Cytoplasm</keyword>
<evidence type="ECO:0000259" key="8">
    <source>
        <dbReference type="SMART" id="SM00226"/>
    </source>
</evidence>
<proteinExistence type="inferred from homology"/>
<protein>
    <recommendedName>
        <fullName evidence="7">Low molecular weight phosphotyrosine protein phosphatase</fullName>
        <shortName evidence="7">LMW-PTP</shortName>
        <shortName evidence="7">LMW-PTPase</shortName>
        <ecNumber evidence="7">3.1.3.2</ecNumber>
        <ecNumber evidence="7">3.1.3.48</ecNumber>
    </recommendedName>
    <alternativeName>
        <fullName evidence="7">Low molecular weight cytosolic acid phosphatase</fullName>
    </alternativeName>
</protein>
<evidence type="ECO:0000256" key="2">
    <source>
        <dbReference type="ARBA" id="ARBA00011063"/>
    </source>
</evidence>
<sequence length="157" mass="18116">MSNKKSVLFICLGNICRSPIAEAVFLKQINDLGIADKFHVDSAAIGAWHIGKKPDHRAISTMEKHNLPYNNRARQITKEDFKKFDFIFGMDDENISDLERLAPKDSTAKILLLGDFDPNNERIIRDPYYDRGAEGFEKCYEQCMRCCENFLKTDYVK</sequence>
<dbReference type="InterPro" id="IPR017867">
    <property type="entry name" value="Tyr_phospatase_low_mol_wt"/>
</dbReference>
<comment type="function">
    <text evidence="7">Acts on tyrosine phosphorylated proteins, low-MW aryl phosphates and natural and synthetic acyl phosphates.</text>
</comment>
<keyword evidence="5 7" id="KW-0904">Protein phosphatase</keyword>
<feature type="active site" description="Nucleophile" evidence="6">
    <location>
        <position position="11"/>
    </location>
</feature>
<dbReference type="SUPFAM" id="SSF52788">
    <property type="entry name" value="Phosphotyrosine protein phosphatases I"/>
    <property type="match status" value="1"/>
</dbReference>
<dbReference type="InterPro" id="IPR050438">
    <property type="entry name" value="LMW_PTPase"/>
</dbReference>
<dbReference type="AlphaFoldDB" id="A0A336KGL4"/>
<reference evidence="9" key="1">
    <citation type="submission" date="2018-04" db="EMBL/GenBank/DDBJ databases">
        <authorList>
            <person name="Go L.Y."/>
            <person name="Mitchell J.A."/>
        </authorList>
    </citation>
    <scope>NUCLEOTIDE SEQUENCE</scope>
    <source>
        <tissue evidence="9">Whole organism</tissue>
    </source>
</reference>
<evidence type="ECO:0000313" key="9">
    <source>
        <dbReference type="EMBL" id="SSX03599.1"/>
    </source>
</evidence>
<gene>
    <name evidence="9" type="primary">CSON009875</name>
</gene>
<dbReference type="GO" id="GO:0005737">
    <property type="term" value="C:cytoplasm"/>
    <property type="evidence" value="ECO:0007669"/>
    <property type="project" value="UniProtKB-SubCell"/>
</dbReference>
<organism evidence="9">
    <name type="scientific">Culicoides sonorensis</name>
    <name type="common">Biting midge</name>
    <dbReference type="NCBI Taxonomy" id="179676"/>
    <lineage>
        <taxon>Eukaryota</taxon>
        <taxon>Metazoa</taxon>
        <taxon>Ecdysozoa</taxon>
        <taxon>Arthropoda</taxon>
        <taxon>Hexapoda</taxon>
        <taxon>Insecta</taxon>
        <taxon>Pterygota</taxon>
        <taxon>Neoptera</taxon>
        <taxon>Endopterygota</taxon>
        <taxon>Diptera</taxon>
        <taxon>Nematocera</taxon>
        <taxon>Chironomoidea</taxon>
        <taxon>Ceratopogonidae</taxon>
        <taxon>Ceratopogoninae</taxon>
        <taxon>Culicoides</taxon>
        <taxon>Monoculicoides</taxon>
    </lineage>
</organism>
<dbReference type="PANTHER" id="PTHR11717:SF7">
    <property type="entry name" value="LOW MOLECULAR WEIGHT PHOSPHOTYROSINE PROTEIN PHOSPHATASE"/>
    <property type="match status" value="1"/>
</dbReference>
<comment type="catalytic activity">
    <reaction evidence="7">
        <text>a phosphate monoester + H2O = an alcohol + phosphate</text>
        <dbReference type="Rhea" id="RHEA:15017"/>
        <dbReference type="ChEBI" id="CHEBI:15377"/>
        <dbReference type="ChEBI" id="CHEBI:30879"/>
        <dbReference type="ChEBI" id="CHEBI:43474"/>
        <dbReference type="ChEBI" id="CHEBI:67140"/>
        <dbReference type="EC" id="3.1.3.2"/>
    </reaction>
</comment>
<dbReference type="FunFam" id="3.40.50.2300:FF:000105">
    <property type="entry name" value="Low molecular weight phosphotyrosine protein"/>
    <property type="match status" value="1"/>
</dbReference>
<feature type="domain" description="Phosphotyrosine protein phosphatase I" evidence="8">
    <location>
        <begin position="5"/>
        <end position="153"/>
    </location>
</feature>
<dbReference type="OMA" id="VCHGNIC"/>
<dbReference type="CDD" id="cd16343">
    <property type="entry name" value="LMWPTP"/>
    <property type="match status" value="1"/>
</dbReference>
<dbReference type="EMBL" id="UFQS01000396">
    <property type="protein sequence ID" value="SSX03599.1"/>
    <property type="molecule type" value="Genomic_DNA"/>
</dbReference>
<dbReference type="Pfam" id="PF01451">
    <property type="entry name" value="LMWPc"/>
    <property type="match status" value="1"/>
</dbReference>
<feature type="active site" evidence="6">
    <location>
        <position position="17"/>
    </location>
</feature>
<dbReference type="InterPro" id="IPR036196">
    <property type="entry name" value="Ptyr_pPase_sf"/>
</dbReference>
<evidence type="ECO:0000256" key="5">
    <source>
        <dbReference type="ARBA" id="ARBA00022912"/>
    </source>
</evidence>
<dbReference type="EMBL" id="UFQT01000396">
    <property type="protein sequence ID" value="SSX23964.1"/>
    <property type="molecule type" value="Genomic_DNA"/>
</dbReference>